<keyword evidence="3" id="KW-1185">Reference proteome</keyword>
<accession>A0A1Q2HSP1</accession>
<protein>
    <submittedName>
        <fullName evidence="2">Uncharacterized protein</fullName>
    </submittedName>
</protein>
<dbReference type="RefSeq" id="WP_077541354.1">
    <property type="nucleotide sequence ID" value="NZ_CP019633.1"/>
</dbReference>
<dbReference type="EMBL" id="CP019633">
    <property type="protein sequence ID" value="AQQ10284.1"/>
    <property type="molecule type" value="Genomic_DNA"/>
</dbReference>
<evidence type="ECO:0000256" key="1">
    <source>
        <dbReference type="SAM" id="SignalP"/>
    </source>
</evidence>
<feature type="chain" id="PRO_5012342988" evidence="1">
    <location>
        <begin position="20"/>
        <end position="356"/>
    </location>
</feature>
<gene>
    <name evidence="2" type="ORF">L21SP3_02112</name>
</gene>
<proteinExistence type="predicted"/>
<dbReference type="STRING" id="1940790.L21SP3_02112"/>
<dbReference type="PROSITE" id="PS51257">
    <property type="entry name" value="PROKAR_LIPOPROTEIN"/>
    <property type="match status" value="1"/>
</dbReference>
<evidence type="ECO:0000313" key="2">
    <source>
        <dbReference type="EMBL" id="AQQ10284.1"/>
    </source>
</evidence>
<dbReference type="AlphaFoldDB" id="A0A1Q2HSP1"/>
<name>A0A1Q2HSP1_9BACT</name>
<dbReference type="OrthoDB" id="276871at2"/>
<reference evidence="3" key="1">
    <citation type="submission" date="2017-02" db="EMBL/GenBank/DDBJ databases">
        <title>Comparative genomics and description of representatives of a novel lineage of planctomycetes thriving in anoxic sediments.</title>
        <authorList>
            <person name="Spring S."/>
            <person name="Bunk B."/>
            <person name="Sproer C."/>
            <person name="Klenk H.-P."/>
        </authorList>
    </citation>
    <scope>NUCLEOTIDE SEQUENCE [LARGE SCALE GENOMIC DNA]</scope>
    <source>
        <strain evidence="3">L21-RPul-D3</strain>
    </source>
</reference>
<dbReference type="Proteomes" id="UP000188273">
    <property type="component" value="Chromosome"/>
</dbReference>
<sequence precursor="true">MKIKVCVIAVLGLFASAFLSGCGVVSINSMVGAVSQVTDENIEGRWVSEGGDFQAEIKRSNEIDAKVDDSNLGAKFLKPDAKDYQLKIVQKEGETEAESKTGFFNLKLLKAEDMLFAELLAKTKELKLNDEDISVFYFNQLLPMYNTLLVKDIDSEKIELGFLEYQSLEKFLKEMKTPYTVKESSPQYIFLTGSSEELRDFYVKAAEKKDLWKSITLKKESLKTACYDPRAVAIAYANSEMFDNYLKGRRRQYEKADASGNTKAADAIDKKMTELQEKFHKMAFSGESADMILEKVSGKVDNILQESGTHKLVNKWNPSIDTSNMEDLTVQLSAIFNPSNKTLKMIEQGTKNPPIK</sequence>
<evidence type="ECO:0000313" key="3">
    <source>
        <dbReference type="Proteomes" id="UP000188273"/>
    </source>
</evidence>
<dbReference type="KEGG" id="pbu:L21SP3_02112"/>
<keyword evidence="1" id="KW-0732">Signal</keyword>
<feature type="signal peptide" evidence="1">
    <location>
        <begin position="1"/>
        <end position="19"/>
    </location>
</feature>
<organism evidence="2 3">
    <name type="scientific">Sedimentisphaera cyanobacteriorum</name>
    <dbReference type="NCBI Taxonomy" id="1940790"/>
    <lineage>
        <taxon>Bacteria</taxon>
        <taxon>Pseudomonadati</taxon>
        <taxon>Planctomycetota</taxon>
        <taxon>Phycisphaerae</taxon>
        <taxon>Sedimentisphaerales</taxon>
        <taxon>Sedimentisphaeraceae</taxon>
        <taxon>Sedimentisphaera</taxon>
    </lineage>
</organism>